<reference evidence="1" key="1">
    <citation type="submission" date="2022-11" db="EMBL/GenBank/DDBJ databases">
        <authorList>
            <person name="Petersen C."/>
        </authorList>
    </citation>
    <scope>NUCLEOTIDE SEQUENCE</scope>
    <source>
        <strain evidence="1">IBT 26290</strain>
    </source>
</reference>
<dbReference type="Gene3D" id="1.50.10.20">
    <property type="match status" value="1"/>
</dbReference>
<dbReference type="OrthoDB" id="9984024at2759"/>
<dbReference type="PANTHER" id="PTHR47791">
    <property type="entry name" value="MEIOTICALLY UP-REGULATED GENE 191 PROTEIN"/>
    <property type="match status" value="1"/>
</dbReference>
<evidence type="ECO:0000313" key="2">
    <source>
        <dbReference type="Proteomes" id="UP001149163"/>
    </source>
</evidence>
<dbReference type="Proteomes" id="UP001149163">
    <property type="component" value="Unassembled WGS sequence"/>
</dbReference>
<dbReference type="GO" id="GO:0005975">
    <property type="term" value="P:carbohydrate metabolic process"/>
    <property type="evidence" value="ECO:0007669"/>
    <property type="project" value="InterPro"/>
</dbReference>
<organism evidence="1 2">
    <name type="scientific">Penicillium canariense</name>
    <dbReference type="NCBI Taxonomy" id="189055"/>
    <lineage>
        <taxon>Eukaryota</taxon>
        <taxon>Fungi</taxon>
        <taxon>Dikarya</taxon>
        <taxon>Ascomycota</taxon>
        <taxon>Pezizomycotina</taxon>
        <taxon>Eurotiomycetes</taxon>
        <taxon>Eurotiomycetidae</taxon>
        <taxon>Eurotiales</taxon>
        <taxon>Aspergillaceae</taxon>
        <taxon>Penicillium</taxon>
    </lineage>
</organism>
<reference evidence="1" key="2">
    <citation type="journal article" date="2023" name="IMA Fungus">
        <title>Comparative genomic study of the Penicillium genus elucidates a diverse pangenome and 15 lateral gene transfer events.</title>
        <authorList>
            <person name="Petersen C."/>
            <person name="Sorensen T."/>
            <person name="Nielsen M.R."/>
            <person name="Sondergaard T.E."/>
            <person name="Sorensen J.L."/>
            <person name="Fitzpatrick D.A."/>
            <person name="Frisvad J.C."/>
            <person name="Nielsen K.L."/>
        </authorList>
    </citation>
    <scope>NUCLEOTIDE SEQUENCE</scope>
    <source>
        <strain evidence="1">IBT 26290</strain>
    </source>
</reference>
<gene>
    <name evidence="1" type="ORF">N7482_005532</name>
</gene>
<dbReference type="EMBL" id="JAPQKN010000003">
    <property type="protein sequence ID" value="KAJ5166751.1"/>
    <property type="molecule type" value="Genomic_DNA"/>
</dbReference>
<dbReference type="RefSeq" id="XP_056543212.1">
    <property type="nucleotide sequence ID" value="XM_056687657.1"/>
</dbReference>
<sequence>MDGGRWPLAWIAAYDVTNDDEYLELEQGIFSELTKAWGTRCGGGLPWNPESSYVNAITNELFLSVAAHLANRVSSPPAHLKEMDT</sequence>
<dbReference type="AlphaFoldDB" id="A0A9W9LN35"/>
<accession>A0A9W9LN35</accession>
<dbReference type="InterPro" id="IPR053169">
    <property type="entry name" value="MUG_Protein"/>
</dbReference>
<proteinExistence type="predicted"/>
<dbReference type="InterPro" id="IPR008928">
    <property type="entry name" value="6-hairpin_glycosidase_sf"/>
</dbReference>
<dbReference type="SUPFAM" id="SSF48208">
    <property type="entry name" value="Six-hairpin glycosidases"/>
    <property type="match status" value="1"/>
</dbReference>
<protein>
    <submittedName>
        <fullName evidence="1">Uncharacterized protein</fullName>
    </submittedName>
</protein>
<name>A0A9W9LN35_9EURO</name>
<evidence type="ECO:0000313" key="1">
    <source>
        <dbReference type="EMBL" id="KAJ5166751.1"/>
    </source>
</evidence>
<dbReference type="PANTHER" id="PTHR47791:SF1">
    <property type="entry name" value="ENDO MANNANASE, GH76 FAMILY (EUROFUNG)"/>
    <property type="match status" value="1"/>
</dbReference>
<comment type="caution">
    <text evidence="1">The sequence shown here is derived from an EMBL/GenBank/DDBJ whole genome shotgun (WGS) entry which is preliminary data.</text>
</comment>
<dbReference type="InterPro" id="IPR005198">
    <property type="entry name" value="Glyco_hydro_76"/>
</dbReference>
<dbReference type="GeneID" id="81426833"/>
<keyword evidence="2" id="KW-1185">Reference proteome</keyword>
<dbReference type="Pfam" id="PF03663">
    <property type="entry name" value="Glyco_hydro_76"/>
    <property type="match status" value="1"/>
</dbReference>